<keyword evidence="3" id="KW-1185">Reference proteome</keyword>
<evidence type="ECO:0000313" key="2">
    <source>
        <dbReference type="EMBL" id="KAG5650455.1"/>
    </source>
</evidence>
<evidence type="ECO:0000313" key="3">
    <source>
        <dbReference type="Proteomes" id="UP000717328"/>
    </source>
</evidence>
<feature type="domain" description="Transthyretin/hydroxyisourate hydrolase" evidence="1">
    <location>
        <begin position="6"/>
        <end position="105"/>
    </location>
</feature>
<gene>
    <name evidence="2" type="ORF">H0H81_012194</name>
</gene>
<dbReference type="SUPFAM" id="SSF49472">
    <property type="entry name" value="Transthyretin (synonym: prealbumin)"/>
    <property type="match status" value="1"/>
</dbReference>
<dbReference type="GO" id="GO:0006144">
    <property type="term" value="P:purine nucleobase metabolic process"/>
    <property type="evidence" value="ECO:0007669"/>
    <property type="project" value="TreeGrafter"/>
</dbReference>
<dbReference type="InterPro" id="IPR023416">
    <property type="entry name" value="Transthyretin/HIU_hydrolase_d"/>
</dbReference>
<name>A0A9P7GNB5_9AGAR</name>
<sequence length="109" mass="12135">MSKSPITCHVLDSSIGRPASGVAIRLQQLEVSTATDGLEIFHPLATGYTNSDGRCLDLLPSVGSEEEKTEKTALQAGQTYKIIFKTKEYFEQNNRTSFYPWVEVSQTYL</sequence>
<comment type="caution">
    <text evidence="2">The sequence shown here is derived from an EMBL/GenBank/DDBJ whole genome shotgun (WGS) entry which is preliminary data.</text>
</comment>
<dbReference type="OrthoDB" id="10265230at2759"/>
<proteinExistence type="predicted"/>
<dbReference type="InterPro" id="IPR036817">
    <property type="entry name" value="Transthyretin/HIU_hydrolase_sf"/>
</dbReference>
<dbReference type="Pfam" id="PF00576">
    <property type="entry name" value="Transthyretin"/>
    <property type="match status" value="1"/>
</dbReference>
<accession>A0A9P7GNB5</accession>
<dbReference type="PANTHER" id="PTHR10395">
    <property type="entry name" value="URICASE AND TRANSTHYRETIN-RELATED"/>
    <property type="match status" value="1"/>
</dbReference>
<dbReference type="Gene3D" id="2.60.40.180">
    <property type="entry name" value="Transthyretin/hydroxyisourate hydrolase domain"/>
    <property type="match status" value="1"/>
</dbReference>
<organism evidence="2 3">
    <name type="scientific">Sphagnurus paluster</name>
    <dbReference type="NCBI Taxonomy" id="117069"/>
    <lineage>
        <taxon>Eukaryota</taxon>
        <taxon>Fungi</taxon>
        <taxon>Dikarya</taxon>
        <taxon>Basidiomycota</taxon>
        <taxon>Agaricomycotina</taxon>
        <taxon>Agaricomycetes</taxon>
        <taxon>Agaricomycetidae</taxon>
        <taxon>Agaricales</taxon>
        <taxon>Tricholomatineae</taxon>
        <taxon>Lyophyllaceae</taxon>
        <taxon>Sphagnurus</taxon>
    </lineage>
</organism>
<dbReference type="Proteomes" id="UP000717328">
    <property type="component" value="Unassembled WGS sequence"/>
</dbReference>
<dbReference type="PANTHER" id="PTHR10395:SF7">
    <property type="entry name" value="5-HYDROXYISOURATE HYDROLASE"/>
    <property type="match status" value="1"/>
</dbReference>
<dbReference type="EMBL" id="JABCKI010000448">
    <property type="protein sequence ID" value="KAG5650455.1"/>
    <property type="molecule type" value="Genomic_DNA"/>
</dbReference>
<evidence type="ECO:0000259" key="1">
    <source>
        <dbReference type="Pfam" id="PF00576"/>
    </source>
</evidence>
<dbReference type="PROSITE" id="PS00768">
    <property type="entry name" value="TRANSTHYRETIN_1"/>
    <property type="match status" value="1"/>
</dbReference>
<reference evidence="2" key="1">
    <citation type="submission" date="2021-02" db="EMBL/GenBank/DDBJ databases">
        <authorList>
            <person name="Nieuwenhuis M."/>
            <person name="Van De Peppel L.J.J."/>
        </authorList>
    </citation>
    <scope>NUCLEOTIDE SEQUENCE</scope>
    <source>
        <strain evidence="2">D49</strain>
    </source>
</reference>
<reference evidence="2" key="2">
    <citation type="submission" date="2021-10" db="EMBL/GenBank/DDBJ databases">
        <title>Phylogenomics reveals ancestral predisposition of the termite-cultivated fungus Termitomyces towards a domesticated lifestyle.</title>
        <authorList>
            <person name="Auxier B."/>
            <person name="Grum-Grzhimaylo A."/>
            <person name="Cardenas M.E."/>
            <person name="Lodge J.D."/>
            <person name="Laessoe T."/>
            <person name="Pedersen O."/>
            <person name="Smith M.E."/>
            <person name="Kuyper T.W."/>
            <person name="Franco-Molano E.A."/>
            <person name="Baroni T.J."/>
            <person name="Aanen D.K."/>
        </authorList>
    </citation>
    <scope>NUCLEOTIDE SEQUENCE</scope>
    <source>
        <strain evidence="2">D49</strain>
    </source>
</reference>
<dbReference type="InterPro" id="IPR023418">
    <property type="entry name" value="Thyroxine_BS"/>
</dbReference>
<protein>
    <recommendedName>
        <fullName evidence="1">Transthyretin/hydroxyisourate hydrolase domain-containing protein</fullName>
    </recommendedName>
</protein>
<dbReference type="AlphaFoldDB" id="A0A9P7GNB5"/>